<keyword evidence="2" id="KW-0479">Metal-binding</keyword>
<evidence type="ECO:0000259" key="5">
    <source>
        <dbReference type="SMART" id="SM00849"/>
    </source>
</evidence>
<dbReference type="Gene3D" id="3.60.15.10">
    <property type="entry name" value="Ribonuclease Z/Hydroxyacylglutathione hydrolase-like"/>
    <property type="match status" value="1"/>
</dbReference>
<dbReference type="InterPro" id="IPR036866">
    <property type="entry name" value="RibonucZ/Hydroxyglut_hydro"/>
</dbReference>
<sequence length="310" mass="35811">MLVVVIWWGSAYYCEGGLQMARKDSENQKKFMSRMFRGKEIFKPLNTGWIDEHVACVREWVANIFFYTKNGKTIMVDAGYNYERLGEKMGWLDIDPSSIRHILITHQDTDHVGALEQDSELLFRDATIYLSEEENRYLTGEIRRKVIYGLYKLPMVKIDNRRVLLTDGQIIDIDGIKIECILVPGHTWGHMVYLIDDQYLFTGDTIWFGADGGYSFISTLAESNKLSVKSLAALEENLKRRNKPIKIITGHTGWTDNLEFAFRHRAELCAPFKKRMHDPNAPYDGYEESEDTEQSARSARIAKQIDYAAK</sequence>
<dbReference type="Proteomes" id="UP000051927">
    <property type="component" value="Unassembled WGS sequence"/>
</dbReference>
<gene>
    <name evidence="6" type="ORF">IV60_GL001348</name>
</gene>
<proteinExistence type="predicted"/>
<protein>
    <submittedName>
        <fullName evidence="6">Metallo-beta-lactamase family protein</fullName>
    </submittedName>
</protein>
<evidence type="ECO:0000313" key="6">
    <source>
        <dbReference type="EMBL" id="KRO01478.1"/>
    </source>
</evidence>
<dbReference type="SUPFAM" id="SSF56281">
    <property type="entry name" value="Metallo-hydrolase/oxidoreductase"/>
    <property type="match status" value="1"/>
</dbReference>
<accession>A0ABR5PYA5</accession>
<reference evidence="6 7" key="1">
    <citation type="journal article" date="2015" name="Genome Announc.">
        <title>Expanding the biotechnology potential of lactobacilli through comparative genomics of 213 strains and associated genera.</title>
        <authorList>
            <person name="Sun Z."/>
            <person name="Harris H.M."/>
            <person name="McCann A."/>
            <person name="Guo C."/>
            <person name="Argimon S."/>
            <person name="Zhang W."/>
            <person name="Yang X."/>
            <person name="Jeffery I.B."/>
            <person name="Cooney J.C."/>
            <person name="Kagawa T.F."/>
            <person name="Liu W."/>
            <person name="Song Y."/>
            <person name="Salvetti E."/>
            <person name="Wrobel A."/>
            <person name="Rasinkangas P."/>
            <person name="Parkhill J."/>
            <person name="Rea M.C."/>
            <person name="O'Sullivan O."/>
            <person name="Ritari J."/>
            <person name="Douillard F.P."/>
            <person name="Paul Ross R."/>
            <person name="Yang R."/>
            <person name="Briner A.E."/>
            <person name="Felis G.E."/>
            <person name="de Vos W.M."/>
            <person name="Barrangou R."/>
            <person name="Klaenhammer T.R."/>
            <person name="Caufield P.W."/>
            <person name="Cui Y."/>
            <person name="Zhang H."/>
            <person name="O'Toole P.W."/>
        </authorList>
    </citation>
    <scope>NUCLEOTIDE SEQUENCE [LARGE SCALE GENOMIC DNA]</scope>
    <source>
        <strain evidence="6 7">DSM 7090</strain>
    </source>
</reference>
<dbReference type="SMART" id="SM00849">
    <property type="entry name" value="Lactamase_B"/>
    <property type="match status" value="1"/>
</dbReference>
<comment type="cofactor">
    <cofactor evidence="1">
        <name>Zn(2+)</name>
        <dbReference type="ChEBI" id="CHEBI:29105"/>
    </cofactor>
</comment>
<keyword evidence="3" id="KW-0378">Hydrolase</keyword>
<dbReference type="CDD" id="cd06262">
    <property type="entry name" value="metallo-hydrolase-like_MBL-fold"/>
    <property type="match status" value="1"/>
</dbReference>
<evidence type="ECO:0000313" key="7">
    <source>
        <dbReference type="Proteomes" id="UP000051927"/>
    </source>
</evidence>
<organism evidence="6 7">
    <name type="scientific">Lancefieldella rimae</name>
    <dbReference type="NCBI Taxonomy" id="1383"/>
    <lineage>
        <taxon>Bacteria</taxon>
        <taxon>Bacillati</taxon>
        <taxon>Actinomycetota</taxon>
        <taxon>Coriobacteriia</taxon>
        <taxon>Coriobacteriales</taxon>
        <taxon>Atopobiaceae</taxon>
        <taxon>Lancefieldella</taxon>
    </lineage>
</organism>
<feature type="domain" description="Metallo-beta-lactamase" evidence="5">
    <location>
        <begin position="61"/>
        <end position="251"/>
    </location>
</feature>
<dbReference type="PANTHER" id="PTHR46233:SF3">
    <property type="entry name" value="HYDROXYACYLGLUTATHIONE HYDROLASE GLOC"/>
    <property type="match status" value="1"/>
</dbReference>
<dbReference type="InterPro" id="IPR051453">
    <property type="entry name" value="MBL_Glyoxalase_II"/>
</dbReference>
<evidence type="ECO:0000256" key="1">
    <source>
        <dbReference type="ARBA" id="ARBA00001947"/>
    </source>
</evidence>
<dbReference type="EMBL" id="JQCP01000004">
    <property type="protein sequence ID" value="KRO01478.1"/>
    <property type="molecule type" value="Genomic_DNA"/>
</dbReference>
<evidence type="ECO:0000256" key="3">
    <source>
        <dbReference type="ARBA" id="ARBA00022801"/>
    </source>
</evidence>
<dbReference type="Pfam" id="PF00753">
    <property type="entry name" value="Lactamase_B"/>
    <property type="match status" value="1"/>
</dbReference>
<evidence type="ECO:0000256" key="4">
    <source>
        <dbReference type="ARBA" id="ARBA00022833"/>
    </source>
</evidence>
<keyword evidence="4" id="KW-0862">Zinc</keyword>
<dbReference type="InterPro" id="IPR001279">
    <property type="entry name" value="Metallo-B-lactamas"/>
</dbReference>
<comment type="caution">
    <text evidence="6">The sequence shown here is derived from an EMBL/GenBank/DDBJ whole genome shotgun (WGS) entry which is preliminary data.</text>
</comment>
<name>A0ABR5PYA5_9ACTN</name>
<evidence type="ECO:0000256" key="2">
    <source>
        <dbReference type="ARBA" id="ARBA00022723"/>
    </source>
</evidence>
<keyword evidence="7" id="KW-1185">Reference proteome</keyword>
<dbReference type="PANTHER" id="PTHR46233">
    <property type="entry name" value="HYDROXYACYLGLUTATHIONE HYDROLASE GLOC"/>
    <property type="match status" value="1"/>
</dbReference>